<dbReference type="Gene3D" id="2.60.120.200">
    <property type="match status" value="1"/>
</dbReference>
<reference evidence="1" key="1">
    <citation type="submission" date="2022-05" db="EMBL/GenBank/DDBJ databases">
        <authorList>
            <person name="Oliphant S.A."/>
            <person name="Watson-Haigh N.S."/>
            <person name="Sumby K.M."/>
            <person name="Gardner J.M."/>
            <person name="Jiranek V."/>
        </authorList>
    </citation>
    <scope>NUCLEOTIDE SEQUENCE</scope>
    <source>
        <strain evidence="1">Ru20-1</strain>
    </source>
</reference>
<dbReference type="InterPro" id="IPR013320">
    <property type="entry name" value="ConA-like_dom_sf"/>
</dbReference>
<name>A0ABY5C533_9LACO</name>
<evidence type="ECO:0000313" key="1">
    <source>
        <dbReference type="EMBL" id="USS93891.1"/>
    </source>
</evidence>
<dbReference type="SUPFAM" id="SSF49899">
    <property type="entry name" value="Concanavalin A-like lectins/glucanases"/>
    <property type="match status" value="1"/>
</dbReference>
<evidence type="ECO:0008006" key="3">
    <source>
        <dbReference type="Google" id="ProtNLM"/>
    </source>
</evidence>
<keyword evidence="2" id="KW-1185">Reference proteome</keyword>
<sequence length="864" mass="95643">MSNFTYKSNPPAAVDYPNVQVITDNIQNQSRGIWWKNKVDLTRPFTLKFYIYIASEKPEEAADGLTFTLQNDQEQLAPEGSVAVGTNGESLGAYGDLRKPILGEGFSNTTRLNQAQYSYNSSKRIKNSFSLEFDTYFNSDYSDAYQLPGNSDDRSHIAFTIPDANHINVHKSSKNYFMGINHYSNNNIWFNDPATDANDSLYPYPAKNDGYGATSAPYIVGSTNDYSDRKARWEPVVYNWVPDKNGVIGQATTTFGYSNASKNTKGFSQLNLSSPMVNIADTFGPEKKAYWGMTGSTGANYMVSAISASNIPGTPGVSKTAADLTKLGKQGLRISKADGGKVVSKNDPGALMPDDQSLTSEELMHALPFDAQFTGDDGNKYPVFRNKIYDADVGDIFLYRSDIYNYYDSIFNEKNPDLGNHWYNVHVTDDLPPQLRLLDGSKDVDLYYPDIPPIKKDTESPTPQSHGFKAALVSDQFDDPQQQAVINTVKASGSNFADKTPIESSDVQVIPSHRPPGRPSFYINNQMQDVTQNMTDWSTTLNNVGDFDNVNYRIPLYNISQVPLTNGQYTFFLPSVKNNDPNNLKLQFEGQDIPYDASDNATGLHYTISNENVKQTDGKTYKNAKKIVIKGLPTLDAYSIKNITANVNLGANEGKVFASTPTLTGQVNGNSELVKYYGNKEIYNLNSGSIQITPNSFEYGTHAFFEENSYMLPQNTYTFDEAGNPVPTTPRINPRRGYQAFSIKDTRKGAARKDFKVSLSQANDNSQSAGRNQLKTADIIGNDASPFQLFFFDGNGTKHPLTPGNNDNVLVYSSGDDLPDLKSVVWNDRTGLKLNVRKTPNVPENGHQDYGATLNWTVNSTGTP</sequence>
<dbReference type="EMBL" id="CP097478">
    <property type="protein sequence ID" value="USS93891.1"/>
    <property type="molecule type" value="Genomic_DNA"/>
</dbReference>
<dbReference type="Proteomes" id="UP001057532">
    <property type="component" value="Chromosome"/>
</dbReference>
<dbReference type="Pfam" id="PF18483">
    <property type="entry name" value="Lectin_L-type_dom"/>
    <property type="match status" value="1"/>
</dbReference>
<accession>A0ABY5C533</accession>
<gene>
    <name evidence="1" type="ORF">M8332_00405</name>
</gene>
<organism evidence="1 2">
    <name type="scientific">Fructilactobacillus ixorae</name>
    <dbReference type="NCBI Taxonomy" id="1750535"/>
    <lineage>
        <taxon>Bacteria</taxon>
        <taxon>Bacillati</taxon>
        <taxon>Bacillota</taxon>
        <taxon>Bacilli</taxon>
        <taxon>Lactobacillales</taxon>
        <taxon>Lactobacillaceae</taxon>
        <taxon>Fructilactobacillus</taxon>
    </lineage>
</organism>
<protein>
    <recommendedName>
        <fullName evidence="3">WxL domain-containing protein</fullName>
    </recommendedName>
</protein>
<proteinExistence type="predicted"/>
<evidence type="ECO:0000313" key="2">
    <source>
        <dbReference type="Proteomes" id="UP001057532"/>
    </source>
</evidence>